<sequence>MVSTRCGSAGVIGIFVAPRIFTPTDRLHTTKSPMASNITARLALSDSELIGPAACR</sequence>
<dbReference type="EMBL" id="KI964075">
    <property type="protein sequence ID" value="EUC42035.1"/>
    <property type="molecule type" value="Genomic_DNA"/>
</dbReference>
<protein>
    <submittedName>
        <fullName evidence="1">Uncharacterized protein</fullName>
    </submittedName>
</protein>
<accession>W6YWV6</accession>
<name>W6YWV6_COCMI</name>
<dbReference type="RefSeq" id="XP_007691436.1">
    <property type="nucleotide sequence ID" value="XM_007693246.1"/>
</dbReference>
<dbReference type="HOGENOM" id="CLU_3013857_0_0_1"/>
<dbReference type="GeneID" id="19118530"/>
<dbReference type="AlphaFoldDB" id="W6YWV6"/>
<evidence type="ECO:0000313" key="1">
    <source>
        <dbReference type="EMBL" id="EUC42035.1"/>
    </source>
</evidence>
<organism evidence="1 2">
    <name type="scientific">Bipolaris oryzae ATCC 44560</name>
    <dbReference type="NCBI Taxonomy" id="930090"/>
    <lineage>
        <taxon>Eukaryota</taxon>
        <taxon>Fungi</taxon>
        <taxon>Dikarya</taxon>
        <taxon>Ascomycota</taxon>
        <taxon>Pezizomycotina</taxon>
        <taxon>Dothideomycetes</taxon>
        <taxon>Pleosporomycetidae</taxon>
        <taxon>Pleosporales</taxon>
        <taxon>Pleosporineae</taxon>
        <taxon>Pleosporaceae</taxon>
        <taxon>Bipolaris</taxon>
    </lineage>
</organism>
<reference evidence="1 2" key="1">
    <citation type="journal article" date="2013" name="PLoS Genet.">
        <title>Comparative genome structure, secondary metabolite, and effector coding capacity across Cochliobolus pathogens.</title>
        <authorList>
            <person name="Condon B.J."/>
            <person name="Leng Y."/>
            <person name="Wu D."/>
            <person name="Bushley K.E."/>
            <person name="Ohm R.A."/>
            <person name="Otillar R."/>
            <person name="Martin J."/>
            <person name="Schackwitz W."/>
            <person name="Grimwood J."/>
            <person name="MohdZainudin N."/>
            <person name="Xue C."/>
            <person name="Wang R."/>
            <person name="Manning V.A."/>
            <person name="Dhillon B."/>
            <person name="Tu Z.J."/>
            <person name="Steffenson B.J."/>
            <person name="Salamov A."/>
            <person name="Sun H."/>
            <person name="Lowry S."/>
            <person name="LaButti K."/>
            <person name="Han J."/>
            <person name="Copeland A."/>
            <person name="Lindquist E."/>
            <person name="Barry K."/>
            <person name="Schmutz J."/>
            <person name="Baker S.E."/>
            <person name="Ciuffetti L.M."/>
            <person name="Grigoriev I.V."/>
            <person name="Zhong S."/>
            <person name="Turgeon B.G."/>
        </authorList>
    </citation>
    <scope>NUCLEOTIDE SEQUENCE [LARGE SCALE GENOMIC DNA]</scope>
    <source>
        <strain evidence="1 2">ATCC 44560</strain>
    </source>
</reference>
<evidence type="ECO:0000313" key="2">
    <source>
        <dbReference type="Proteomes" id="UP000054032"/>
    </source>
</evidence>
<gene>
    <name evidence="1" type="ORF">COCMIDRAFT_104537</name>
</gene>
<dbReference type="KEGG" id="bor:COCMIDRAFT_104537"/>
<keyword evidence="2" id="KW-1185">Reference proteome</keyword>
<dbReference type="Proteomes" id="UP000054032">
    <property type="component" value="Unassembled WGS sequence"/>
</dbReference>
<proteinExistence type="predicted"/>